<keyword evidence="2" id="KW-0472">Membrane</keyword>
<dbReference type="Proteomes" id="UP000653305">
    <property type="component" value="Unassembled WGS sequence"/>
</dbReference>
<dbReference type="GO" id="GO:0009909">
    <property type="term" value="P:regulation of flower development"/>
    <property type="evidence" value="ECO:0007669"/>
    <property type="project" value="InterPro"/>
</dbReference>
<keyword evidence="2" id="KW-1133">Transmembrane helix</keyword>
<comment type="similarity">
    <text evidence="1">Belongs to the FPF1 family.</text>
</comment>
<organism evidence="3 4">
    <name type="scientific">Phtheirospermum japonicum</name>
    <dbReference type="NCBI Taxonomy" id="374723"/>
    <lineage>
        <taxon>Eukaryota</taxon>
        <taxon>Viridiplantae</taxon>
        <taxon>Streptophyta</taxon>
        <taxon>Embryophyta</taxon>
        <taxon>Tracheophyta</taxon>
        <taxon>Spermatophyta</taxon>
        <taxon>Magnoliopsida</taxon>
        <taxon>eudicotyledons</taxon>
        <taxon>Gunneridae</taxon>
        <taxon>Pentapetalae</taxon>
        <taxon>asterids</taxon>
        <taxon>lamiids</taxon>
        <taxon>Lamiales</taxon>
        <taxon>Orobanchaceae</taxon>
        <taxon>Orobanchaceae incertae sedis</taxon>
        <taxon>Phtheirospermum</taxon>
    </lineage>
</organism>
<dbReference type="AlphaFoldDB" id="A0A830B707"/>
<evidence type="ECO:0000313" key="4">
    <source>
        <dbReference type="Proteomes" id="UP000653305"/>
    </source>
</evidence>
<feature type="transmembrane region" description="Helical" evidence="2">
    <location>
        <begin position="12"/>
        <end position="31"/>
    </location>
</feature>
<comment type="caution">
    <text evidence="3">The sequence shown here is derived from an EMBL/GenBank/DDBJ whole genome shotgun (WGS) entry which is preliminary data.</text>
</comment>
<sequence>MRLLHHMRFWRGYYCLWAGKGTMMILIYSSIIKRSTIHLISLPRDFGKFKSIHMYDIVVKNRNEFEVRDV</sequence>
<dbReference type="PANTHER" id="PTHR33433">
    <property type="entry name" value="FLOWERING-PROMOTING FACTOR 1-LIKE PROTEIN 1"/>
    <property type="match status" value="1"/>
</dbReference>
<dbReference type="EMBL" id="BMAC01000063">
    <property type="protein sequence ID" value="GFP83450.1"/>
    <property type="molecule type" value="Genomic_DNA"/>
</dbReference>
<keyword evidence="4" id="KW-1185">Reference proteome</keyword>
<gene>
    <name evidence="3" type="ORF">PHJA_000488400</name>
</gene>
<accession>A0A830B707</accession>
<evidence type="ECO:0000256" key="2">
    <source>
        <dbReference type="SAM" id="Phobius"/>
    </source>
</evidence>
<dbReference type="OrthoDB" id="612242at2759"/>
<reference evidence="3" key="1">
    <citation type="submission" date="2020-07" db="EMBL/GenBank/DDBJ databases">
        <title>Ethylene signaling mediates host invasion by parasitic plants.</title>
        <authorList>
            <person name="Yoshida S."/>
        </authorList>
    </citation>
    <scope>NUCLEOTIDE SEQUENCE</scope>
    <source>
        <strain evidence="3">Okayama</strain>
    </source>
</reference>
<protein>
    <submittedName>
        <fullName evidence="3">Flowering-promoting factor 1-like protein 3</fullName>
    </submittedName>
</protein>
<evidence type="ECO:0000313" key="3">
    <source>
        <dbReference type="EMBL" id="GFP83450.1"/>
    </source>
</evidence>
<dbReference type="InterPro" id="IPR039274">
    <property type="entry name" value="FPF1"/>
</dbReference>
<proteinExistence type="inferred from homology"/>
<name>A0A830B707_9LAMI</name>
<keyword evidence="2" id="KW-0812">Transmembrane</keyword>
<evidence type="ECO:0000256" key="1">
    <source>
        <dbReference type="ARBA" id="ARBA00008013"/>
    </source>
</evidence>